<dbReference type="InterPro" id="IPR025157">
    <property type="entry name" value="Hemagglutinin_rpt"/>
</dbReference>
<evidence type="ECO:0000313" key="2">
    <source>
        <dbReference type="Proteomes" id="UP000036503"/>
    </source>
</evidence>
<dbReference type="RefSeq" id="WP_048514747.1">
    <property type="nucleotide sequence ID" value="NZ_FUXD01000031.1"/>
</dbReference>
<comment type="caution">
    <text evidence="1">The sequence shown here is derived from an EMBL/GenBank/DDBJ whole genome shotgun (WGS) entry which is preliminary data.</text>
</comment>
<dbReference type="AlphaFoldDB" id="A0A0J6WU49"/>
<keyword evidence="2" id="KW-1185">Reference proteome</keyword>
<dbReference type="STRING" id="39029.BSR42_12660"/>
<dbReference type="GO" id="GO:0003824">
    <property type="term" value="F:catalytic activity"/>
    <property type="evidence" value="ECO:0007669"/>
    <property type="project" value="UniProtKB-ARBA"/>
</dbReference>
<organism evidence="1 2">
    <name type="scientific">Megasphaera cerevisiae DSM 20462</name>
    <dbReference type="NCBI Taxonomy" id="1122219"/>
    <lineage>
        <taxon>Bacteria</taxon>
        <taxon>Bacillati</taxon>
        <taxon>Bacillota</taxon>
        <taxon>Negativicutes</taxon>
        <taxon>Veillonellales</taxon>
        <taxon>Veillonellaceae</taxon>
        <taxon>Megasphaera</taxon>
    </lineage>
</organism>
<protein>
    <submittedName>
        <fullName evidence="1">Uncharacterized protein</fullName>
    </submittedName>
</protein>
<dbReference type="Proteomes" id="UP000036503">
    <property type="component" value="Unassembled WGS sequence"/>
</dbReference>
<dbReference type="OrthoDB" id="1632235at2"/>
<dbReference type="InParanoid" id="A0A0J6WU49"/>
<proteinExistence type="predicted"/>
<evidence type="ECO:0000313" key="1">
    <source>
        <dbReference type="EMBL" id="KMO86049.1"/>
    </source>
</evidence>
<accession>A0A0J6WU49</accession>
<reference evidence="1 2" key="1">
    <citation type="submission" date="2015-06" db="EMBL/GenBank/DDBJ databases">
        <title>Draft genome sequence of beer spoilage bacterium Megasphaera cerevisiae type strain 20462.</title>
        <authorList>
            <person name="Kutumbaka K."/>
            <person name="Pasmowitz J."/>
            <person name="Mategko J."/>
            <person name="Reyes D."/>
            <person name="Friedrich A."/>
            <person name="Han S."/>
            <person name="Martens-Habbena W."/>
            <person name="Neal-McKinney J."/>
            <person name="Janagama H.K."/>
            <person name="Nadala C."/>
            <person name="Samadpour M."/>
        </authorList>
    </citation>
    <scope>NUCLEOTIDE SEQUENCE [LARGE SCALE GENOMIC DNA]</scope>
    <source>
        <strain evidence="1 2">DSM 20462</strain>
    </source>
</reference>
<sequence>MIGCYQCYLDICSVVRTAQTWDNKTLQSLELFEGGKDLRQDIMGMGNGTAQGGIHVGLGSSSFKQEYGTDTNTYAGGSLSSSGTVTILAGSKDMAKGNIHATGETIQGKDVTLGASHNIILDAGTNTQTETNNYSSKSASVGVTFTGGAISGVDALFSNEKDSYMSSYGHISG</sequence>
<dbReference type="PATRIC" id="fig|1122219.3.peg.1888"/>
<dbReference type="Pfam" id="PF13332">
    <property type="entry name" value="Fil_haemagg_2"/>
    <property type="match status" value="1"/>
</dbReference>
<gene>
    <name evidence="1" type="ORF">AB840_10255</name>
</gene>
<name>A0A0J6WU49_9FIRM</name>
<dbReference type="EMBL" id="LEKT01000035">
    <property type="protein sequence ID" value="KMO86049.1"/>
    <property type="molecule type" value="Genomic_DNA"/>
</dbReference>